<keyword evidence="3" id="KW-1185">Reference proteome</keyword>
<gene>
    <name evidence="2" type="ORF">HMPREF1544_02800</name>
</gene>
<feature type="region of interest" description="Disordered" evidence="1">
    <location>
        <begin position="173"/>
        <end position="213"/>
    </location>
</feature>
<dbReference type="AlphaFoldDB" id="S2JKI1"/>
<dbReference type="Proteomes" id="UP000014254">
    <property type="component" value="Unassembled WGS sequence"/>
</dbReference>
<reference evidence="3" key="1">
    <citation type="submission" date="2013-05" db="EMBL/GenBank/DDBJ databases">
        <title>The Genome sequence of Mucor circinelloides f. circinelloides 1006PhL.</title>
        <authorList>
            <consortium name="The Broad Institute Genomics Platform"/>
            <person name="Cuomo C."/>
            <person name="Earl A."/>
            <person name="Findley K."/>
            <person name="Lee S.C."/>
            <person name="Walker B."/>
            <person name="Young S."/>
            <person name="Zeng Q."/>
            <person name="Gargeya S."/>
            <person name="Fitzgerald M."/>
            <person name="Haas B."/>
            <person name="Abouelleil A."/>
            <person name="Allen A.W."/>
            <person name="Alvarado L."/>
            <person name="Arachchi H.M."/>
            <person name="Berlin A.M."/>
            <person name="Chapman S.B."/>
            <person name="Gainer-Dewar J."/>
            <person name="Goldberg J."/>
            <person name="Griggs A."/>
            <person name="Gujja S."/>
            <person name="Hansen M."/>
            <person name="Howarth C."/>
            <person name="Imamovic A."/>
            <person name="Ireland A."/>
            <person name="Larimer J."/>
            <person name="McCowan C."/>
            <person name="Murphy C."/>
            <person name="Pearson M."/>
            <person name="Poon T.W."/>
            <person name="Priest M."/>
            <person name="Roberts A."/>
            <person name="Saif S."/>
            <person name="Shea T."/>
            <person name="Sisk P."/>
            <person name="Sykes S."/>
            <person name="Wortman J."/>
            <person name="Nusbaum C."/>
            <person name="Birren B."/>
        </authorList>
    </citation>
    <scope>NUCLEOTIDE SEQUENCE [LARGE SCALE GENOMIC DNA]</scope>
    <source>
        <strain evidence="3">1006PhL</strain>
    </source>
</reference>
<dbReference type="OMA" id="WLEQEPA"/>
<protein>
    <submittedName>
        <fullName evidence="2">Uncharacterized protein</fullName>
    </submittedName>
</protein>
<dbReference type="EMBL" id="KE123921">
    <property type="protein sequence ID" value="EPB90434.1"/>
    <property type="molecule type" value="Genomic_DNA"/>
</dbReference>
<organism evidence="2 3">
    <name type="scientific">Mucor circinelloides f. circinelloides (strain 1006PhL)</name>
    <name type="common">Mucormycosis agent</name>
    <name type="synonym">Calyptromyces circinelloides</name>
    <dbReference type="NCBI Taxonomy" id="1220926"/>
    <lineage>
        <taxon>Eukaryota</taxon>
        <taxon>Fungi</taxon>
        <taxon>Fungi incertae sedis</taxon>
        <taxon>Mucoromycota</taxon>
        <taxon>Mucoromycotina</taxon>
        <taxon>Mucoromycetes</taxon>
        <taxon>Mucorales</taxon>
        <taxon>Mucorineae</taxon>
        <taxon>Mucoraceae</taxon>
        <taxon>Mucor</taxon>
    </lineage>
</organism>
<dbReference type="OrthoDB" id="2287505at2759"/>
<evidence type="ECO:0000313" key="2">
    <source>
        <dbReference type="EMBL" id="EPB90434.1"/>
    </source>
</evidence>
<sequence length="213" mass="25007">MAHQVDPLLFWLEQEPASSSEDAVVFLPADTPTDNSLNRYNYQLGKKGHIRKFRTLDRLRAYEMDKIASRRKMPHANDSKPRPLVKLEAIKGQEFLNNHKNEFMELFKMTEKYQKGDKVVNKAVYPDSEIHLEEWDPNQARTLQMKNLLILEEHEKEFYRLRSEIFNEARDLGHHQQTASSTAPIQSTDSPPRPPRVSSRDPRGYMTDYRKPQ</sequence>
<feature type="compositionally biased region" description="Polar residues" evidence="1">
    <location>
        <begin position="175"/>
        <end position="186"/>
    </location>
</feature>
<feature type="compositionally biased region" description="Basic and acidic residues" evidence="1">
    <location>
        <begin position="198"/>
        <end position="213"/>
    </location>
</feature>
<dbReference type="InParanoid" id="S2JKI1"/>
<proteinExistence type="predicted"/>
<name>S2JKI1_MUCC1</name>
<evidence type="ECO:0000313" key="3">
    <source>
        <dbReference type="Proteomes" id="UP000014254"/>
    </source>
</evidence>
<dbReference type="VEuPathDB" id="FungiDB:HMPREF1544_02800"/>
<accession>S2JKI1</accession>
<evidence type="ECO:0000256" key="1">
    <source>
        <dbReference type="SAM" id="MobiDB-lite"/>
    </source>
</evidence>